<keyword evidence="9 10" id="KW-0472">Membrane</keyword>
<keyword evidence="4" id="KW-0288">FMN</keyword>
<protein>
    <submittedName>
        <fullName evidence="11">Electron transport complex protein RnfD</fullName>
    </submittedName>
</protein>
<dbReference type="InterPro" id="IPR004338">
    <property type="entry name" value="NqrB/RnfD"/>
</dbReference>
<evidence type="ECO:0000256" key="5">
    <source>
        <dbReference type="ARBA" id="ARBA00022692"/>
    </source>
</evidence>
<proteinExistence type="inferred from homology"/>
<dbReference type="GO" id="GO:0005886">
    <property type="term" value="C:plasma membrane"/>
    <property type="evidence" value="ECO:0007669"/>
    <property type="project" value="TreeGrafter"/>
</dbReference>
<dbReference type="PANTHER" id="PTHR30578:SF0">
    <property type="entry name" value="ION-TRANSLOCATING OXIDOREDUCTASE COMPLEX SUBUNIT D"/>
    <property type="match status" value="1"/>
</dbReference>
<feature type="transmembrane region" description="Helical" evidence="10">
    <location>
        <begin position="308"/>
        <end position="327"/>
    </location>
</feature>
<evidence type="ECO:0000256" key="10">
    <source>
        <dbReference type="SAM" id="Phobius"/>
    </source>
</evidence>
<feature type="transmembrane region" description="Helical" evidence="10">
    <location>
        <begin position="277"/>
        <end position="296"/>
    </location>
</feature>
<dbReference type="GO" id="GO:0055085">
    <property type="term" value="P:transmembrane transport"/>
    <property type="evidence" value="ECO:0007669"/>
    <property type="project" value="InterPro"/>
</dbReference>
<keyword evidence="2" id="KW-0597">Phosphoprotein</keyword>
<dbReference type="HAMAP" id="MF_00462">
    <property type="entry name" value="RsxD_RnfD"/>
    <property type="match status" value="1"/>
</dbReference>
<evidence type="ECO:0000256" key="8">
    <source>
        <dbReference type="ARBA" id="ARBA00022989"/>
    </source>
</evidence>
<dbReference type="PANTHER" id="PTHR30578">
    <property type="entry name" value="ELECTRON TRANSPORT COMPLEX PROTEIN RNFD"/>
    <property type="match status" value="1"/>
</dbReference>
<evidence type="ECO:0000256" key="2">
    <source>
        <dbReference type="ARBA" id="ARBA00022553"/>
    </source>
</evidence>
<keyword evidence="1" id="KW-0813">Transport</keyword>
<keyword evidence="6" id="KW-1278">Translocase</keyword>
<feature type="transmembrane region" description="Helical" evidence="10">
    <location>
        <begin position="32"/>
        <end position="62"/>
    </location>
</feature>
<gene>
    <name evidence="11" type="ORF">MNBD_GAMMA04-113</name>
</gene>
<sequence length="360" mass="40099">MNSPPPPSSFTSSPFAHNNQSVRRLMLKVQLAVIPALLVHLYLFGFGIIIQWALALATLLIVEYSMLRLRNRPIRPFLTDMSALITITALVFCVPPGAPWWVIVTGTAFALIFGKHLYGGLGYNPFNPAMLGYAFLLISFPVQMTQWTLPAEVANHYITLSDAFYLIFTGMVPYVSIDMITSATPLGKLQTELSQGISAIESLATPLPVAHQGYSSFHVIHLLFDLNSWQWINIAFLIGGLWLLYTRSIRWQYPVGFLSSLALMAFVFHTYDPNTYPPVEFILLSGGTMLAAFFIITDPVTSSTTPKGRFIFACGIGVLVYVIRTWGIFPDGIAFAILLMNITVPLIDQYTQPRVYGHHK</sequence>
<accession>A0A3B0W2U2</accession>
<keyword evidence="7" id="KW-0249">Electron transport</keyword>
<evidence type="ECO:0000256" key="1">
    <source>
        <dbReference type="ARBA" id="ARBA00022448"/>
    </source>
</evidence>
<evidence type="ECO:0000256" key="7">
    <source>
        <dbReference type="ARBA" id="ARBA00022982"/>
    </source>
</evidence>
<evidence type="ECO:0000256" key="3">
    <source>
        <dbReference type="ARBA" id="ARBA00022630"/>
    </source>
</evidence>
<dbReference type="EMBL" id="UOFB01000365">
    <property type="protein sequence ID" value="VAW49611.1"/>
    <property type="molecule type" value="Genomic_DNA"/>
</dbReference>
<reference evidence="11" key="1">
    <citation type="submission" date="2018-06" db="EMBL/GenBank/DDBJ databases">
        <authorList>
            <person name="Zhirakovskaya E."/>
        </authorList>
    </citation>
    <scope>NUCLEOTIDE SEQUENCE</scope>
</reference>
<evidence type="ECO:0000256" key="6">
    <source>
        <dbReference type="ARBA" id="ARBA00022967"/>
    </source>
</evidence>
<dbReference type="Pfam" id="PF03116">
    <property type="entry name" value="NQR2_RnfD_RnfE"/>
    <property type="match status" value="1"/>
</dbReference>
<organism evidence="11">
    <name type="scientific">hydrothermal vent metagenome</name>
    <dbReference type="NCBI Taxonomy" id="652676"/>
    <lineage>
        <taxon>unclassified sequences</taxon>
        <taxon>metagenomes</taxon>
        <taxon>ecological metagenomes</taxon>
    </lineage>
</organism>
<keyword evidence="8 10" id="KW-1133">Transmembrane helix</keyword>
<dbReference type="AlphaFoldDB" id="A0A3B0W2U2"/>
<dbReference type="InterPro" id="IPR011303">
    <property type="entry name" value="RnfD_bac"/>
</dbReference>
<feature type="transmembrane region" description="Helical" evidence="10">
    <location>
        <begin position="253"/>
        <end position="271"/>
    </location>
</feature>
<keyword evidence="5 10" id="KW-0812">Transmembrane</keyword>
<evidence type="ECO:0000256" key="9">
    <source>
        <dbReference type="ARBA" id="ARBA00023136"/>
    </source>
</evidence>
<feature type="transmembrane region" description="Helical" evidence="10">
    <location>
        <begin position="74"/>
        <end position="92"/>
    </location>
</feature>
<keyword evidence="3" id="KW-0285">Flavoprotein</keyword>
<name>A0A3B0W2U2_9ZZZZ</name>
<feature type="transmembrane region" description="Helical" evidence="10">
    <location>
        <begin position="228"/>
        <end position="246"/>
    </location>
</feature>
<dbReference type="GO" id="GO:0022900">
    <property type="term" value="P:electron transport chain"/>
    <property type="evidence" value="ECO:0007669"/>
    <property type="project" value="InterPro"/>
</dbReference>
<evidence type="ECO:0000256" key="4">
    <source>
        <dbReference type="ARBA" id="ARBA00022643"/>
    </source>
</evidence>
<dbReference type="NCBIfam" id="TIGR01946">
    <property type="entry name" value="rnfD"/>
    <property type="match status" value="1"/>
</dbReference>
<evidence type="ECO:0000313" key="11">
    <source>
        <dbReference type="EMBL" id="VAW49611.1"/>
    </source>
</evidence>